<keyword evidence="4" id="KW-1185">Reference proteome</keyword>
<feature type="transmembrane region" description="Helical" evidence="2">
    <location>
        <begin position="284"/>
        <end position="301"/>
    </location>
</feature>
<dbReference type="Proteomes" id="UP000051952">
    <property type="component" value="Unassembled WGS sequence"/>
</dbReference>
<protein>
    <submittedName>
        <fullName evidence="3">Transmembrane protein, putative</fullName>
    </submittedName>
</protein>
<feature type="transmembrane region" description="Helical" evidence="2">
    <location>
        <begin position="242"/>
        <end position="264"/>
    </location>
</feature>
<keyword evidence="2" id="KW-0472">Membrane</keyword>
<evidence type="ECO:0000256" key="2">
    <source>
        <dbReference type="SAM" id="Phobius"/>
    </source>
</evidence>
<feature type="transmembrane region" description="Helical" evidence="2">
    <location>
        <begin position="313"/>
        <end position="333"/>
    </location>
</feature>
<name>A0A0S4II41_BODSA</name>
<feature type="compositionally biased region" description="Low complexity" evidence="1">
    <location>
        <begin position="572"/>
        <end position="587"/>
    </location>
</feature>
<feature type="compositionally biased region" description="Low complexity" evidence="1">
    <location>
        <begin position="604"/>
        <end position="620"/>
    </location>
</feature>
<organism evidence="3 4">
    <name type="scientific">Bodo saltans</name>
    <name type="common">Flagellated protozoan</name>
    <dbReference type="NCBI Taxonomy" id="75058"/>
    <lineage>
        <taxon>Eukaryota</taxon>
        <taxon>Discoba</taxon>
        <taxon>Euglenozoa</taxon>
        <taxon>Kinetoplastea</taxon>
        <taxon>Metakinetoplastina</taxon>
        <taxon>Eubodonida</taxon>
        <taxon>Bodonidae</taxon>
        <taxon>Bodo</taxon>
    </lineage>
</organism>
<feature type="compositionally biased region" description="Polar residues" evidence="1">
    <location>
        <begin position="621"/>
        <end position="646"/>
    </location>
</feature>
<gene>
    <name evidence="3" type="ORF">BSAL_52435</name>
</gene>
<feature type="transmembrane region" description="Helical" evidence="2">
    <location>
        <begin position="164"/>
        <end position="182"/>
    </location>
</feature>
<sequence length="718" mass="79402">MTNEDNERLYLLLDVDRETSTSERIRVKFDKMSLREQFHQAFYILSNPERKRLYDVGGERVVDYLLSKSWGPMAPKLGARWCLRLYCLCLCCAALTLTIWFVLLALKLDNVAPSLTWAGTFVPLFILLVGNLLVHLVSFVCAITTTFPREDSDGVLMDRLPSCLNVLSAGCYLAFAIIVAYALDGGTSGAAGTLRSGTWLRFFSLLIIGDILGTLSSCNWKHPDKVRRALSTKFRTGQEPKLVRYGFVVFVGISIILSVVRWILIGAKIDNVFTGSWYQAFAPIPVRLFFTVLETLLNGIYLRHLNVRTRGEIFFTTIGALFMNSLIVVSVYLLAATLEGARLVSMANILTPIYVWCGYLVLAAIFTTIIIPAHQRRLAKQEAKNRAVNPTSTMHDPFAVNLASSSHPPRYVGRLNGDTPAHESYMMVGGVPVMMPDDVTSDKPRSLVMDDVLTHDEEDEEMEEVEVDDEPEHYLDDGLQSDQQHSPFEGPGTDPRYMHRYHYQAGVNNGFGAYDDSRASSFSYQRSEMSAYRQYVAGASAPPLSESVLGASERRGAPSDVASSIRGGGGSRIRSQLQIQLQPQQRPGTPMEQQAAAPPPQSSPWPLHSSWQPQSQPTPSDISSFVQQQPQYRNSPHQGSSVSQRRNGGGPSSSEQQQPSSARGSRASSRRDPMASAPPSEIGSSISHRQQQLHSSTGNNSNGSAQRSLFDTAAHQNR</sequence>
<keyword evidence="2" id="KW-1133">Transmembrane helix</keyword>
<proteinExistence type="predicted"/>
<feature type="compositionally biased region" description="Polar residues" evidence="1">
    <location>
        <begin position="682"/>
        <end position="718"/>
    </location>
</feature>
<feature type="region of interest" description="Disordered" evidence="1">
    <location>
        <begin position="456"/>
        <end position="497"/>
    </location>
</feature>
<reference evidence="4" key="1">
    <citation type="submission" date="2015-09" db="EMBL/GenBank/DDBJ databases">
        <authorList>
            <consortium name="Pathogen Informatics"/>
        </authorList>
    </citation>
    <scope>NUCLEOTIDE SEQUENCE [LARGE SCALE GENOMIC DNA]</scope>
    <source>
        <strain evidence="4">Lake Konstanz</strain>
    </source>
</reference>
<feature type="transmembrane region" description="Helical" evidence="2">
    <location>
        <begin position="353"/>
        <end position="371"/>
    </location>
</feature>
<keyword evidence="2 3" id="KW-0812">Transmembrane</keyword>
<feature type="region of interest" description="Disordered" evidence="1">
    <location>
        <begin position="550"/>
        <end position="718"/>
    </location>
</feature>
<dbReference type="VEuPathDB" id="TriTrypDB:BSAL_52435"/>
<dbReference type="EMBL" id="CYKH01000082">
    <property type="protein sequence ID" value="CUE70472.1"/>
    <property type="molecule type" value="Genomic_DNA"/>
</dbReference>
<evidence type="ECO:0000313" key="3">
    <source>
        <dbReference type="EMBL" id="CUE70472.1"/>
    </source>
</evidence>
<feature type="compositionally biased region" description="Acidic residues" evidence="1">
    <location>
        <begin position="456"/>
        <end position="471"/>
    </location>
</feature>
<evidence type="ECO:0000256" key="1">
    <source>
        <dbReference type="SAM" id="MobiDB-lite"/>
    </source>
</evidence>
<dbReference type="OrthoDB" id="264469at2759"/>
<dbReference type="AlphaFoldDB" id="A0A0S4II41"/>
<feature type="transmembrane region" description="Helical" evidence="2">
    <location>
        <begin position="118"/>
        <end position="143"/>
    </location>
</feature>
<evidence type="ECO:0000313" key="4">
    <source>
        <dbReference type="Proteomes" id="UP000051952"/>
    </source>
</evidence>
<accession>A0A0S4II41</accession>
<feature type="compositionally biased region" description="Low complexity" evidence="1">
    <location>
        <begin position="652"/>
        <end position="667"/>
    </location>
</feature>
<feature type="transmembrane region" description="Helical" evidence="2">
    <location>
        <begin position="202"/>
        <end position="221"/>
    </location>
</feature>
<feature type="transmembrane region" description="Helical" evidence="2">
    <location>
        <begin position="83"/>
        <end position="106"/>
    </location>
</feature>